<reference evidence="2" key="1">
    <citation type="journal article" date="2015" name="Microb. Drug Resist.">
        <title>Low Prevalence of Carbapenem-Resistant Bacteria in River Water: Resistance Is Mostly Related to Intrinsic Mechanisms.</title>
        <authorList>
            <person name="Tacao M."/>
            <person name="Correia A."/>
            <person name="Henriques I.S."/>
        </authorList>
    </citation>
    <scope>NUCLEOTIDE SEQUENCE</scope>
    <source>
        <strain evidence="2">IR52</strain>
    </source>
</reference>
<evidence type="ECO:0000313" key="2">
    <source>
        <dbReference type="EMBL" id="AJF40280.1"/>
    </source>
</evidence>
<feature type="compositionally biased region" description="Basic residues" evidence="1">
    <location>
        <begin position="1"/>
        <end position="18"/>
    </location>
</feature>
<accession>A0A0N7AFE1</accession>
<protein>
    <submittedName>
        <fullName evidence="2">Uncharacterized protein</fullName>
    </submittedName>
</protein>
<name>A0A0N7AFE1_9PSED</name>
<feature type="compositionally biased region" description="Acidic residues" evidence="1">
    <location>
        <begin position="89"/>
        <end position="99"/>
    </location>
</feature>
<proteinExistence type="predicted"/>
<dbReference type="AlphaFoldDB" id="A0A0N7AFE1"/>
<sequence>MAKVKKKLTPAQKRAKKAAKAERQRKYQWVFMNGKQVRIKRPPTVDGMPVDQFIEENADPIWLHQSELWELMPVEDALSGPEPPTESGATEEDEDGIPF</sequence>
<feature type="region of interest" description="Disordered" evidence="1">
    <location>
        <begin position="1"/>
        <end position="24"/>
    </location>
</feature>
<dbReference type="EMBL" id="KJ620484">
    <property type="protein sequence ID" value="AJF40280.1"/>
    <property type="molecule type" value="Genomic_DNA"/>
</dbReference>
<evidence type="ECO:0000256" key="1">
    <source>
        <dbReference type="SAM" id="MobiDB-lite"/>
    </source>
</evidence>
<organism evidence="2">
    <name type="scientific">Pseudomonas monteilii</name>
    <dbReference type="NCBI Taxonomy" id="76759"/>
    <lineage>
        <taxon>Bacteria</taxon>
        <taxon>Pseudomonadati</taxon>
        <taxon>Pseudomonadota</taxon>
        <taxon>Gammaproteobacteria</taxon>
        <taxon>Pseudomonadales</taxon>
        <taxon>Pseudomonadaceae</taxon>
        <taxon>Pseudomonas</taxon>
    </lineage>
</organism>
<feature type="region of interest" description="Disordered" evidence="1">
    <location>
        <begin position="76"/>
        <end position="99"/>
    </location>
</feature>